<keyword evidence="3" id="KW-1185">Reference proteome</keyword>
<keyword evidence="1" id="KW-0812">Transmembrane</keyword>
<accession>A0A1I3PDM9</accession>
<dbReference type="RefSeq" id="WP_090839660.1">
    <property type="nucleotide sequence ID" value="NZ_CANLBQ010000001.1"/>
</dbReference>
<organism evidence="2 3">
    <name type="scientific">Olleya namhaensis</name>
    <dbReference type="NCBI Taxonomy" id="1144750"/>
    <lineage>
        <taxon>Bacteria</taxon>
        <taxon>Pseudomonadati</taxon>
        <taxon>Bacteroidota</taxon>
        <taxon>Flavobacteriia</taxon>
        <taxon>Flavobacteriales</taxon>
        <taxon>Flavobacteriaceae</taxon>
    </lineage>
</organism>
<dbReference type="Proteomes" id="UP000199559">
    <property type="component" value="Unassembled WGS sequence"/>
</dbReference>
<gene>
    <name evidence="2" type="ORF">SAMN05443431_10570</name>
</gene>
<name>A0A1I3PDM9_9FLAO</name>
<proteinExistence type="predicted"/>
<dbReference type="AlphaFoldDB" id="A0A1I3PDM9"/>
<evidence type="ECO:0000313" key="3">
    <source>
        <dbReference type="Proteomes" id="UP000199559"/>
    </source>
</evidence>
<protein>
    <submittedName>
        <fullName evidence="2">Uncharacterized protein</fullName>
    </submittedName>
</protein>
<evidence type="ECO:0000313" key="2">
    <source>
        <dbReference type="EMBL" id="SFJ19635.1"/>
    </source>
</evidence>
<feature type="transmembrane region" description="Helical" evidence="1">
    <location>
        <begin position="76"/>
        <end position="96"/>
    </location>
</feature>
<keyword evidence="1" id="KW-1133">Transmembrane helix</keyword>
<evidence type="ECO:0000256" key="1">
    <source>
        <dbReference type="SAM" id="Phobius"/>
    </source>
</evidence>
<keyword evidence="1" id="KW-0472">Membrane</keyword>
<reference evidence="3" key="1">
    <citation type="submission" date="2016-10" db="EMBL/GenBank/DDBJ databases">
        <authorList>
            <person name="Varghese N."/>
            <person name="Submissions S."/>
        </authorList>
    </citation>
    <scope>NUCLEOTIDE SEQUENCE [LARGE SCALE GENOMIC DNA]</scope>
    <source>
        <strain evidence="3">DSM 28881</strain>
    </source>
</reference>
<sequence>MKKENLNTINNSGFKAPKDYFEGLEDAILTQAKLEAHSKTVSFKVPDNYFETIEDSIVAKLNKPEPKVFNLFSKKVITSVSSIAAAIVLLFSLNLFKSTPTLENLDTATVENYILDEIEINELDLLIDTSELSQNDFINYDLIEIDDYIDDIELNDLYQD</sequence>
<dbReference type="STRING" id="1144750.SAMN05443431_10570"/>
<dbReference type="EMBL" id="FORM01000005">
    <property type="protein sequence ID" value="SFJ19635.1"/>
    <property type="molecule type" value="Genomic_DNA"/>
</dbReference>